<keyword evidence="2" id="KW-1185">Reference proteome</keyword>
<organism evidence="1 2">
    <name type="scientific">Minwuia thermotolerans</name>
    <dbReference type="NCBI Taxonomy" id="2056226"/>
    <lineage>
        <taxon>Bacteria</taxon>
        <taxon>Pseudomonadati</taxon>
        <taxon>Pseudomonadota</taxon>
        <taxon>Alphaproteobacteria</taxon>
        <taxon>Minwuiales</taxon>
        <taxon>Minwuiaceae</taxon>
        <taxon>Minwuia</taxon>
    </lineage>
</organism>
<gene>
    <name evidence="1" type="ORF">CVT23_03070</name>
</gene>
<dbReference type="EMBL" id="PHIG01000007">
    <property type="protein sequence ID" value="PJK31225.1"/>
    <property type="molecule type" value="Genomic_DNA"/>
</dbReference>
<accession>A0A2M9G679</accession>
<evidence type="ECO:0000313" key="1">
    <source>
        <dbReference type="EMBL" id="PJK31225.1"/>
    </source>
</evidence>
<comment type="caution">
    <text evidence="1">The sequence shown here is derived from an EMBL/GenBank/DDBJ whole genome shotgun (WGS) entry which is preliminary data.</text>
</comment>
<name>A0A2M9G679_9PROT</name>
<evidence type="ECO:0000313" key="2">
    <source>
        <dbReference type="Proteomes" id="UP000229498"/>
    </source>
</evidence>
<proteinExistence type="predicted"/>
<reference evidence="1 2" key="1">
    <citation type="submission" date="2017-11" db="EMBL/GenBank/DDBJ databases">
        <title>Draft genome sequence of Rhizobiales bacterium SY3-13.</title>
        <authorList>
            <person name="Sun C."/>
        </authorList>
    </citation>
    <scope>NUCLEOTIDE SEQUENCE [LARGE SCALE GENOMIC DNA]</scope>
    <source>
        <strain evidence="1 2">SY3-13</strain>
    </source>
</reference>
<sequence length="154" mass="17317">MRRPHGVRSPARGAEMGQLTLEHLPGHDLVVFTGIGMLLGSQVVDANRWREANCPTNLTLWDLRDADMSEITLPEIRDIVEGLVEQAVIHERRRTALVMDDQHNLPIARLYAQVAEYRNLPIDSHVYDSMTDACAWLGIDPPPLSDPDKVLLSF</sequence>
<dbReference type="Proteomes" id="UP000229498">
    <property type="component" value="Unassembled WGS sequence"/>
</dbReference>
<dbReference type="AlphaFoldDB" id="A0A2M9G679"/>
<protein>
    <submittedName>
        <fullName evidence="1">Uncharacterized protein</fullName>
    </submittedName>
</protein>